<dbReference type="GO" id="GO:0051603">
    <property type="term" value="P:proteolysis involved in protein catabolic process"/>
    <property type="evidence" value="ECO:0007669"/>
    <property type="project" value="InterPro"/>
</dbReference>
<sequence length="230" mass="26265">MNSQTDYTNYIIFNPEGKIKQLEFINNTVQLGSTVVALKNKSFGVFVTYNEKRSKFALQQKKIFPINSKSLFSFSGITNDGTKIVKYLKNSTVFENIRKGRDIHPIHVFDDLCYSACIRTLTNGNRLYGVQGLLLTDYQGISLVLFDPKGSAKEVRGMSIGSRSQSCRTILEDECDKFEEYNKEELVRLGIKALRNAYPETGVLNKDNVDIWILETNQESKQIKSEEYLQ</sequence>
<dbReference type="InterPro" id="IPR050115">
    <property type="entry name" value="Proteasome_alpha"/>
</dbReference>
<organism evidence="2 3">
    <name type="scientific">Vairimorpha necatrix</name>
    <dbReference type="NCBI Taxonomy" id="6039"/>
    <lineage>
        <taxon>Eukaryota</taxon>
        <taxon>Fungi</taxon>
        <taxon>Fungi incertae sedis</taxon>
        <taxon>Microsporidia</taxon>
        <taxon>Nosematidae</taxon>
        <taxon>Vairimorpha</taxon>
    </lineage>
</organism>
<dbReference type="SUPFAM" id="SSF56235">
    <property type="entry name" value="N-terminal nucleophile aminohydrolases (Ntn hydrolases)"/>
    <property type="match status" value="1"/>
</dbReference>
<dbReference type="InterPro" id="IPR029055">
    <property type="entry name" value="Ntn_hydrolases_N"/>
</dbReference>
<keyword evidence="1 2" id="KW-0647">Proteasome</keyword>
<dbReference type="KEGG" id="vnx:VNE69_01110"/>
<dbReference type="AlphaFoldDB" id="A0AAX4J8B6"/>
<dbReference type="RefSeq" id="XP_065328316.1">
    <property type="nucleotide sequence ID" value="XM_065472244.1"/>
</dbReference>
<accession>A0AAX4J8B6</accession>
<dbReference type="EMBL" id="CP142726">
    <property type="protein sequence ID" value="WUR02171.1"/>
    <property type="molecule type" value="Genomic_DNA"/>
</dbReference>
<evidence type="ECO:0000313" key="3">
    <source>
        <dbReference type="Proteomes" id="UP001334084"/>
    </source>
</evidence>
<name>A0AAX4J8B6_9MICR</name>
<evidence type="ECO:0000313" key="2">
    <source>
        <dbReference type="EMBL" id="WUR02171.1"/>
    </source>
</evidence>
<dbReference type="Pfam" id="PF00227">
    <property type="entry name" value="Proteasome"/>
    <property type="match status" value="1"/>
</dbReference>
<evidence type="ECO:0000256" key="1">
    <source>
        <dbReference type="ARBA" id="ARBA00022942"/>
    </source>
</evidence>
<gene>
    <name evidence="2" type="ORF">VNE69_01110</name>
</gene>
<dbReference type="GeneID" id="90539975"/>
<keyword evidence="3" id="KW-1185">Reference proteome</keyword>
<reference evidence="2" key="1">
    <citation type="journal article" date="2024" name="BMC Genomics">
        <title>Functional annotation of a divergent genome using sequence and structure-based similarity.</title>
        <authorList>
            <person name="Svedberg D."/>
            <person name="Winiger R.R."/>
            <person name="Berg A."/>
            <person name="Sharma H."/>
            <person name="Tellgren-Roth C."/>
            <person name="Debrunner-Vossbrinck B.A."/>
            <person name="Vossbrinck C.R."/>
            <person name="Barandun J."/>
        </authorList>
    </citation>
    <scope>NUCLEOTIDE SEQUENCE</scope>
    <source>
        <strain evidence="2">Illinois isolate</strain>
    </source>
</reference>
<proteinExistence type="predicted"/>
<dbReference type="InterPro" id="IPR001353">
    <property type="entry name" value="Proteasome_sua/b"/>
</dbReference>
<dbReference type="GO" id="GO:0005839">
    <property type="term" value="C:proteasome core complex"/>
    <property type="evidence" value="ECO:0007669"/>
    <property type="project" value="InterPro"/>
</dbReference>
<dbReference type="PANTHER" id="PTHR11599">
    <property type="entry name" value="PROTEASOME SUBUNIT ALPHA/BETA"/>
    <property type="match status" value="1"/>
</dbReference>
<dbReference type="Proteomes" id="UP001334084">
    <property type="component" value="Chromosome 1"/>
</dbReference>
<dbReference type="Gene3D" id="3.60.20.10">
    <property type="entry name" value="Glutamine Phosphoribosylpyrophosphate, subunit 1, domain 1"/>
    <property type="match status" value="1"/>
</dbReference>
<protein>
    <submittedName>
        <fullName evidence="2">Proteasome subunit PSA6 (PSA6)</fullName>
    </submittedName>
</protein>